<reference evidence="2 3" key="1">
    <citation type="submission" date="2017-08" db="EMBL/GenBank/DDBJ databases">
        <authorList>
            <person name="de Groot N.N."/>
        </authorList>
    </citation>
    <scope>NUCLEOTIDE SEQUENCE [LARGE SCALE GENOMIC DNA]</scope>
    <source>
        <strain evidence="2 3">USBA 855</strain>
    </source>
</reference>
<feature type="transmembrane region" description="Helical" evidence="1">
    <location>
        <begin position="7"/>
        <end position="26"/>
    </location>
</feature>
<evidence type="ECO:0000313" key="3">
    <source>
        <dbReference type="Proteomes" id="UP000219023"/>
    </source>
</evidence>
<evidence type="ECO:0000313" key="2">
    <source>
        <dbReference type="EMBL" id="SOC51017.1"/>
    </source>
</evidence>
<protein>
    <submittedName>
        <fullName evidence="2">Uncharacterized protein</fullName>
    </submittedName>
</protein>
<evidence type="ECO:0000256" key="1">
    <source>
        <dbReference type="SAM" id="Phobius"/>
    </source>
</evidence>
<keyword evidence="1" id="KW-0472">Membrane</keyword>
<proteinExistence type="predicted"/>
<dbReference type="EMBL" id="OBQJ01000001">
    <property type="protein sequence ID" value="SOC51017.1"/>
    <property type="molecule type" value="Genomic_DNA"/>
</dbReference>
<dbReference type="OrthoDB" id="6174490at2"/>
<sequence length="228" mass="25255">MNIPKPAQVGLALVALFVGIGLFGYLTGDAEPDAGESSASGQGGEFVDYDIIKDTKQGSLKRTVEVMLPTRMGSQQLKSLADKIHEPGFDKTFIGYNIQGESPGHYWATTHYTPDLKVNILGSTLDEHVSLDQDNVEVDGEILGKWHSNRMPEHSIVFYSQDGNLFVKRKFSDGSVLEGELTQEEQDGKTIYYDESGKQHGEYYVIASDGDLQFWSENGNYYTAPQDD</sequence>
<keyword evidence="1" id="KW-0812">Transmembrane</keyword>
<accession>A0A285VAN0</accession>
<organism evidence="2 3">
    <name type="scientific">Chromohalobacter canadensis</name>
    <dbReference type="NCBI Taxonomy" id="141389"/>
    <lineage>
        <taxon>Bacteria</taxon>
        <taxon>Pseudomonadati</taxon>
        <taxon>Pseudomonadota</taxon>
        <taxon>Gammaproteobacteria</taxon>
        <taxon>Oceanospirillales</taxon>
        <taxon>Halomonadaceae</taxon>
        <taxon>Chromohalobacter</taxon>
    </lineage>
</organism>
<dbReference type="AlphaFoldDB" id="A0A285VAN0"/>
<gene>
    <name evidence="2" type="ORF">SAMN05421509_10176</name>
</gene>
<dbReference type="RefSeq" id="WP_097021357.1">
    <property type="nucleotide sequence ID" value="NZ_OBQJ01000001.1"/>
</dbReference>
<keyword evidence="1" id="KW-1133">Transmembrane helix</keyword>
<name>A0A285VAN0_9GAMM</name>
<dbReference type="Proteomes" id="UP000219023">
    <property type="component" value="Unassembled WGS sequence"/>
</dbReference>